<evidence type="ECO:0000313" key="2">
    <source>
        <dbReference type="EMBL" id="KAJ2863044.1"/>
    </source>
</evidence>
<dbReference type="PANTHER" id="PTHR13060:SF0">
    <property type="entry name" value="PROTEIN ECDYSONELESS HOMOLOG"/>
    <property type="match status" value="1"/>
</dbReference>
<reference evidence="2" key="1">
    <citation type="submission" date="2022-07" db="EMBL/GenBank/DDBJ databases">
        <title>Phylogenomic reconstructions and comparative analyses of Kickxellomycotina fungi.</title>
        <authorList>
            <person name="Reynolds N.K."/>
            <person name="Stajich J.E."/>
            <person name="Barry K."/>
            <person name="Grigoriev I.V."/>
            <person name="Crous P."/>
            <person name="Smith M.E."/>
        </authorList>
    </citation>
    <scope>NUCLEOTIDE SEQUENCE</scope>
    <source>
        <strain evidence="2">RSA 476</strain>
    </source>
</reference>
<evidence type="ECO:0000256" key="1">
    <source>
        <dbReference type="SAM" id="MobiDB-lite"/>
    </source>
</evidence>
<dbReference type="EMBL" id="JANBUY010000139">
    <property type="protein sequence ID" value="KAJ2863044.1"/>
    <property type="molecule type" value="Genomic_DNA"/>
</dbReference>
<organism evidence="2 3">
    <name type="scientific">Coemansia aciculifera</name>
    <dbReference type="NCBI Taxonomy" id="417176"/>
    <lineage>
        <taxon>Eukaryota</taxon>
        <taxon>Fungi</taxon>
        <taxon>Fungi incertae sedis</taxon>
        <taxon>Zoopagomycota</taxon>
        <taxon>Kickxellomycotina</taxon>
        <taxon>Kickxellomycetes</taxon>
        <taxon>Kickxellales</taxon>
        <taxon>Kickxellaceae</taxon>
        <taxon>Coemansia</taxon>
    </lineage>
</organism>
<dbReference type="Pfam" id="PF07093">
    <property type="entry name" value="SGT1"/>
    <property type="match status" value="1"/>
</dbReference>
<dbReference type="PANTHER" id="PTHR13060">
    <property type="entry name" value="SGT1 PROTEIN HSGT1 SUPPRESSOR OF GCR2"/>
    <property type="match status" value="1"/>
</dbReference>
<dbReference type="InterPro" id="IPR010770">
    <property type="entry name" value="Ecd"/>
</dbReference>
<feature type="compositionally biased region" description="Acidic residues" evidence="1">
    <location>
        <begin position="453"/>
        <end position="462"/>
    </location>
</feature>
<dbReference type="AlphaFoldDB" id="A0A9W8M441"/>
<dbReference type="GO" id="GO:0005634">
    <property type="term" value="C:nucleus"/>
    <property type="evidence" value="ECO:0007669"/>
    <property type="project" value="TreeGrafter"/>
</dbReference>
<accession>A0A9W8M441</accession>
<feature type="region of interest" description="Disordered" evidence="1">
    <location>
        <begin position="595"/>
        <end position="615"/>
    </location>
</feature>
<proteinExistence type="predicted"/>
<evidence type="ECO:0000313" key="3">
    <source>
        <dbReference type="Proteomes" id="UP001140074"/>
    </source>
</evidence>
<dbReference type="Proteomes" id="UP001140074">
    <property type="component" value="Unassembled WGS sequence"/>
</dbReference>
<evidence type="ECO:0008006" key="4">
    <source>
        <dbReference type="Google" id="ProtNLM"/>
    </source>
</evidence>
<name>A0A9W8M441_9FUNG</name>
<feature type="region of interest" description="Disordered" evidence="1">
    <location>
        <begin position="451"/>
        <end position="470"/>
    </location>
</feature>
<protein>
    <recommendedName>
        <fullName evidence="4">SGT1-domain-containing protein</fullName>
    </recommendedName>
</protein>
<comment type="caution">
    <text evidence="2">The sequence shown here is derived from an EMBL/GenBank/DDBJ whole genome shotgun (WGS) entry which is preliminary data.</text>
</comment>
<sequence>MSTMFGSETGPVDYLCCDMFVQANIGGGSSSNEWRAVTDPDVLQAWVAKLFAFFLERTEGFVWNREPPRLFVNLANKIPRVSGRMIHGDAVDDEWLVVWLLREATMQFPELVISVRDADGEFLLAEAAMHIPRWLTPENSQNRVFIHKGRLHIVPLSAIPGDSSLESTGLPVALKAVTGTISPTLAPLAAEKAAFARLEEYPAKIGQSLHRARCKLPVLVAHALALHPQLIAAAAELFYARDPSQLKTCQIMNTFPPEPWVMTSVLFNRVQYAKLTSQNIRAPAVFALPPAQSPEYKASVLGMKVACGFEMLNREGSQLEARKDTQTRGANNNLNQETPLATFLGLLGEAGYFGNKSVTSDEYIKRRAYAEQYFVESQVCGPGTPMSVDALVSLASQSLSAAIASAKDGDGLPTASTTMACEEDEDDSWLALNPTELEDMMCKAESILRDATQDDTDPQTAEDNEHADNGDDAAAAADLHQVLQKFEAFLTGDSGLEGAEILNDHSDYDDDAEGSDEDLDWDANGVIEALMKAIGAEGQEDAENENDGHVTGLETQANDMSDAGESDGEDAAVAAAMHAMDQELSTTHVGKSFASAQQSLTTHEHPSSDPEGELGDVPDVNIDLNLVQNIVESFRAQEGLPGPAGTLLGQFGIHMPQIDSESDTESSH</sequence>
<gene>
    <name evidence="2" type="ORF">GGH94_003875</name>
</gene>
<keyword evidence="3" id="KW-1185">Reference proteome</keyword>